<dbReference type="EMBL" id="JACSQB010000119">
    <property type="protein sequence ID" value="MBD8048249.1"/>
    <property type="molecule type" value="Genomic_DNA"/>
</dbReference>
<keyword evidence="2" id="KW-0472">Membrane</keyword>
<feature type="transmembrane region" description="Helical" evidence="2">
    <location>
        <begin position="141"/>
        <end position="158"/>
    </location>
</feature>
<feature type="region of interest" description="Disordered" evidence="1">
    <location>
        <begin position="592"/>
        <end position="632"/>
    </location>
</feature>
<dbReference type="Pfam" id="PF01841">
    <property type="entry name" value="Transglut_core"/>
    <property type="match status" value="1"/>
</dbReference>
<reference evidence="4 5" key="1">
    <citation type="submission" date="2020-08" db="EMBL/GenBank/DDBJ databases">
        <title>A Genomic Blueprint of the Chicken Gut Microbiome.</title>
        <authorList>
            <person name="Gilroy R."/>
            <person name="Ravi A."/>
            <person name="Getino M."/>
            <person name="Pursley I."/>
            <person name="Horton D.L."/>
            <person name="Alikhan N.-F."/>
            <person name="Baker D."/>
            <person name="Gharbi K."/>
            <person name="Hall N."/>
            <person name="Watson M."/>
            <person name="Adriaenssens E.M."/>
            <person name="Foster-Nyarko E."/>
            <person name="Jarju S."/>
            <person name="Secka A."/>
            <person name="Antonio M."/>
            <person name="Oren A."/>
            <person name="Chaudhuri R."/>
            <person name="La Ragione R.M."/>
            <person name="Hildebrand F."/>
            <person name="Pallen M.J."/>
        </authorList>
    </citation>
    <scope>NUCLEOTIDE SEQUENCE [LARGE SCALE GENOMIC DNA]</scope>
    <source>
        <strain evidence="4 5">N37</strain>
    </source>
</reference>
<dbReference type="Gene3D" id="3.10.620.30">
    <property type="match status" value="1"/>
</dbReference>
<evidence type="ECO:0000259" key="3">
    <source>
        <dbReference type="SMART" id="SM00460"/>
    </source>
</evidence>
<dbReference type="PANTHER" id="PTHR42736">
    <property type="entry name" value="PROTEIN-GLUTAMINE GAMMA-GLUTAMYLTRANSFERASE"/>
    <property type="match status" value="1"/>
</dbReference>
<dbReference type="PANTHER" id="PTHR42736:SF1">
    <property type="entry name" value="PROTEIN-GLUTAMINE GAMMA-GLUTAMYLTRANSFERASE"/>
    <property type="match status" value="1"/>
</dbReference>
<dbReference type="InterPro" id="IPR038765">
    <property type="entry name" value="Papain-like_cys_pep_sf"/>
</dbReference>
<dbReference type="InterPro" id="IPR002931">
    <property type="entry name" value="Transglutaminase-like"/>
</dbReference>
<evidence type="ECO:0000256" key="2">
    <source>
        <dbReference type="SAM" id="Phobius"/>
    </source>
</evidence>
<gene>
    <name evidence="4" type="ORF">H9637_14590</name>
</gene>
<dbReference type="SUPFAM" id="SSF54001">
    <property type="entry name" value="Cysteine proteinases"/>
    <property type="match status" value="1"/>
</dbReference>
<sequence>MSRIKEELIAILLVFINLVVTMKILIESFKIVGFDYKFVIMLFLAGVIIYGFYAKVLNKGKYKILFTFTMLLLGGGYGYRHKSITISFFENIIKTAIEINTQLLKNSKTYFPQYREIFFIVLPILVSVVIYITYKNNKAIILLNFIFVVSFWFLHYSSIIIKNLHYYLFITIMTFVIANYIKLTKKYKSMELKNNLDIKKITAYALITAYIIIKTTSLLPQHYTGMNLNNYGDFWENTFAKTSDGRESALNGKFTINSSGYSNSEKKLGGPVTLNKQEVFRVKSSKPYYLKGSVKEHYTGSSWTTVDKKLGKKDKNFKFENSYIKRRDMGVGASLGSVRITPTKKFNSTSFFTPNMGIDIKGDYDEIYYNKVPTFLSRSDVTKPYDAIYYIYKEYYGMSNYGDVVEILENMINNKENIRYAHEFNYYNFSIRNFGEERYFFDEISKLNNSEMKTAMEDYKEYMRVSNTIPSEVYDLTAEIVGDNDTVIEKASSIRNYLSENYPYTLKVSNVPMNEDFVSYFLFKEKKGYCTYFASATTIMCRIAGIPARYVEGFKTPNNIDKNGEYIVTNGEAHAWCEVLIDPNRDIWAVVDPSPTPTEFEEENTAEEKEREKETLENDNEKNKNTIPNKNKLNREEEEEYWDSELDSKYDNTFKYLSLIVTVVLYILIRIIGFYRKRNKIISSKSAIPLYQYYLRRLESIMVIKDDEIGDLEFVNSIKNLELKNRLEILVKLSYEEFYGNKAETSTIEKLEYFNFIEMYVKNNDNRINYMMKKYFGL</sequence>
<keyword evidence="5" id="KW-1185">Reference proteome</keyword>
<keyword evidence="2" id="KW-1133">Transmembrane helix</keyword>
<protein>
    <recommendedName>
        <fullName evidence="3">Transglutaminase-like domain-containing protein</fullName>
    </recommendedName>
</protein>
<evidence type="ECO:0000256" key="1">
    <source>
        <dbReference type="SAM" id="MobiDB-lite"/>
    </source>
</evidence>
<evidence type="ECO:0000313" key="4">
    <source>
        <dbReference type="EMBL" id="MBD8048249.1"/>
    </source>
</evidence>
<feature type="transmembrane region" description="Helical" evidence="2">
    <location>
        <begin position="656"/>
        <end position="675"/>
    </location>
</feature>
<dbReference type="RefSeq" id="WP_191741200.1">
    <property type="nucleotide sequence ID" value="NZ_JACSQB010000119.1"/>
</dbReference>
<comment type="caution">
    <text evidence="4">The sequence shown here is derived from an EMBL/GenBank/DDBJ whole genome shotgun (WGS) entry which is preliminary data.</text>
</comment>
<dbReference type="Proteomes" id="UP000627166">
    <property type="component" value="Unassembled WGS sequence"/>
</dbReference>
<feature type="transmembrane region" description="Helical" evidence="2">
    <location>
        <begin position="164"/>
        <end position="181"/>
    </location>
</feature>
<feature type="transmembrane region" description="Helical" evidence="2">
    <location>
        <begin position="117"/>
        <end position="134"/>
    </location>
</feature>
<feature type="transmembrane region" description="Helical" evidence="2">
    <location>
        <begin position="7"/>
        <end position="26"/>
    </location>
</feature>
<feature type="transmembrane region" description="Helical" evidence="2">
    <location>
        <begin position="201"/>
        <end position="219"/>
    </location>
</feature>
<accession>A0ABR8YWP1</accession>
<dbReference type="InterPro" id="IPR052901">
    <property type="entry name" value="Bact_TGase-like"/>
</dbReference>
<feature type="transmembrane region" description="Helical" evidence="2">
    <location>
        <begin position="38"/>
        <end position="57"/>
    </location>
</feature>
<feature type="domain" description="Transglutaminase-like" evidence="3">
    <location>
        <begin position="522"/>
        <end position="595"/>
    </location>
</feature>
<feature type="transmembrane region" description="Helical" evidence="2">
    <location>
        <begin position="64"/>
        <end position="80"/>
    </location>
</feature>
<feature type="compositionally biased region" description="Basic and acidic residues" evidence="1">
    <location>
        <begin position="606"/>
        <end position="624"/>
    </location>
</feature>
<dbReference type="SMART" id="SM00460">
    <property type="entry name" value="TGc"/>
    <property type="match status" value="1"/>
</dbReference>
<organism evidence="4 5">
    <name type="scientific">Clostridium faecium</name>
    <dbReference type="NCBI Taxonomy" id="2762223"/>
    <lineage>
        <taxon>Bacteria</taxon>
        <taxon>Bacillati</taxon>
        <taxon>Bacillota</taxon>
        <taxon>Clostridia</taxon>
        <taxon>Eubacteriales</taxon>
        <taxon>Clostridiaceae</taxon>
        <taxon>Clostridium</taxon>
    </lineage>
</organism>
<name>A0ABR8YWP1_9CLOT</name>
<proteinExistence type="predicted"/>
<keyword evidence="2" id="KW-0812">Transmembrane</keyword>
<evidence type="ECO:0000313" key="5">
    <source>
        <dbReference type="Proteomes" id="UP000627166"/>
    </source>
</evidence>